<dbReference type="Proteomes" id="UP000053927">
    <property type="component" value="Unassembled WGS sequence"/>
</dbReference>
<dbReference type="PANTHER" id="PTHR10209:SF885">
    <property type="entry name" value="2OG-FE(II) OXYGENASE FAMILY, PUTATIVE (AFU_ORTHOLOGUE AFUA_2G00750)-RELATED"/>
    <property type="match status" value="1"/>
</dbReference>
<dbReference type="KEGG" id="shs:STEHIDRAFT_150683"/>
<sequence length="362" mass="40583">MNFQSVPILDYSLLSNSESRSIFIEQLRHALINVGFLYLKNPPVTDETFDSLVAYIPRVFALPQEAKDAIAMTNSPHFLGYSKLGVERTKGASDQREQFDFATPLESEWKEGDPEHLRLWGPSQWPKENDVPGFKDTLNLYLTQVADLSYEFIGLVAEALGLPRDGLDQFYDAHEKMQHRAKIVKYPTLDEVSSDQGVGPHFDGGFLTFLLQASDHPGLQVQNLSGQWIDVPPVPHTFVINIGKGLEGVTQGLARATSHRVLSPPRGATPRYSVPFFQNIGQDLRLSDKVLQFPPEVLQLRDSRGDVAATDSVNFSEYDREPSGLVQLIGRVKSHPDVAQRHYPNLFHRFFPQGLPAQGEAY</sequence>
<dbReference type="PANTHER" id="PTHR10209">
    <property type="entry name" value="OXIDOREDUCTASE, 2OG-FE II OXYGENASE FAMILY PROTEIN"/>
    <property type="match status" value="1"/>
</dbReference>
<evidence type="ECO:0000256" key="3">
    <source>
        <dbReference type="ARBA" id="ARBA00023002"/>
    </source>
</evidence>
<dbReference type="InterPro" id="IPR027443">
    <property type="entry name" value="IPNS-like_sf"/>
</dbReference>
<dbReference type="GO" id="GO:0046872">
    <property type="term" value="F:metal ion binding"/>
    <property type="evidence" value="ECO:0007669"/>
    <property type="project" value="UniProtKB-KW"/>
</dbReference>
<dbReference type="GO" id="GO:0016491">
    <property type="term" value="F:oxidoreductase activity"/>
    <property type="evidence" value="ECO:0007669"/>
    <property type="project" value="UniProtKB-KW"/>
</dbReference>
<evidence type="ECO:0000313" key="7">
    <source>
        <dbReference type="EMBL" id="EIM80072.1"/>
    </source>
</evidence>
<keyword evidence="4 5" id="KW-0408">Iron</keyword>
<accession>R7S0K1</accession>
<name>R7S0K1_STEHR</name>
<dbReference type="GeneID" id="18800085"/>
<dbReference type="RefSeq" id="XP_007310693.1">
    <property type="nucleotide sequence ID" value="XM_007310631.1"/>
</dbReference>
<dbReference type="PROSITE" id="PS51471">
    <property type="entry name" value="FE2OG_OXY"/>
    <property type="match status" value="1"/>
</dbReference>
<proteinExistence type="inferred from homology"/>
<protein>
    <submittedName>
        <fullName evidence="7">Clavaminate synthase-like protein</fullName>
    </submittedName>
</protein>
<dbReference type="InterPro" id="IPR005123">
    <property type="entry name" value="Oxoglu/Fe-dep_dioxygenase_dom"/>
</dbReference>
<dbReference type="Pfam" id="PF03171">
    <property type="entry name" value="2OG-FeII_Oxy"/>
    <property type="match status" value="1"/>
</dbReference>
<keyword evidence="8" id="KW-1185">Reference proteome</keyword>
<dbReference type="EMBL" id="JH687399">
    <property type="protein sequence ID" value="EIM80072.1"/>
    <property type="molecule type" value="Genomic_DNA"/>
</dbReference>
<comment type="similarity">
    <text evidence="1 5">Belongs to the iron/ascorbate-dependent oxidoreductase family.</text>
</comment>
<dbReference type="InterPro" id="IPR044861">
    <property type="entry name" value="IPNS-like_FE2OG_OXY"/>
</dbReference>
<keyword evidence="3 5" id="KW-0560">Oxidoreductase</keyword>
<organism evidence="7 8">
    <name type="scientific">Stereum hirsutum (strain FP-91666)</name>
    <name type="common">White-rot fungus</name>
    <dbReference type="NCBI Taxonomy" id="721885"/>
    <lineage>
        <taxon>Eukaryota</taxon>
        <taxon>Fungi</taxon>
        <taxon>Dikarya</taxon>
        <taxon>Basidiomycota</taxon>
        <taxon>Agaricomycotina</taxon>
        <taxon>Agaricomycetes</taxon>
        <taxon>Russulales</taxon>
        <taxon>Stereaceae</taxon>
        <taxon>Stereum</taxon>
    </lineage>
</organism>
<dbReference type="SUPFAM" id="SSF51197">
    <property type="entry name" value="Clavaminate synthase-like"/>
    <property type="match status" value="1"/>
</dbReference>
<keyword evidence="2 5" id="KW-0479">Metal-binding</keyword>
<evidence type="ECO:0000256" key="1">
    <source>
        <dbReference type="ARBA" id="ARBA00008056"/>
    </source>
</evidence>
<dbReference type="OrthoDB" id="288590at2759"/>
<evidence type="ECO:0000259" key="6">
    <source>
        <dbReference type="PROSITE" id="PS51471"/>
    </source>
</evidence>
<evidence type="ECO:0000313" key="8">
    <source>
        <dbReference type="Proteomes" id="UP000053927"/>
    </source>
</evidence>
<dbReference type="InterPro" id="IPR026992">
    <property type="entry name" value="DIOX_N"/>
</dbReference>
<evidence type="ECO:0000256" key="2">
    <source>
        <dbReference type="ARBA" id="ARBA00022723"/>
    </source>
</evidence>
<feature type="domain" description="Fe2OG dioxygenase" evidence="6">
    <location>
        <begin position="177"/>
        <end position="280"/>
    </location>
</feature>
<reference evidence="8" key="1">
    <citation type="journal article" date="2012" name="Science">
        <title>The Paleozoic origin of enzymatic lignin decomposition reconstructed from 31 fungal genomes.</title>
        <authorList>
            <person name="Floudas D."/>
            <person name="Binder M."/>
            <person name="Riley R."/>
            <person name="Barry K."/>
            <person name="Blanchette R.A."/>
            <person name="Henrissat B."/>
            <person name="Martinez A.T."/>
            <person name="Otillar R."/>
            <person name="Spatafora J.W."/>
            <person name="Yadav J.S."/>
            <person name="Aerts A."/>
            <person name="Benoit I."/>
            <person name="Boyd A."/>
            <person name="Carlson A."/>
            <person name="Copeland A."/>
            <person name="Coutinho P.M."/>
            <person name="de Vries R.P."/>
            <person name="Ferreira P."/>
            <person name="Findley K."/>
            <person name="Foster B."/>
            <person name="Gaskell J."/>
            <person name="Glotzer D."/>
            <person name="Gorecki P."/>
            <person name="Heitman J."/>
            <person name="Hesse C."/>
            <person name="Hori C."/>
            <person name="Igarashi K."/>
            <person name="Jurgens J.A."/>
            <person name="Kallen N."/>
            <person name="Kersten P."/>
            <person name="Kohler A."/>
            <person name="Kuees U."/>
            <person name="Kumar T.K.A."/>
            <person name="Kuo A."/>
            <person name="LaButti K."/>
            <person name="Larrondo L.F."/>
            <person name="Lindquist E."/>
            <person name="Ling A."/>
            <person name="Lombard V."/>
            <person name="Lucas S."/>
            <person name="Lundell T."/>
            <person name="Martin R."/>
            <person name="McLaughlin D.J."/>
            <person name="Morgenstern I."/>
            <person name="Morin E."/>
            <person name="Murat C."/>
            <person name="Nagy L.G."/>
            <person name="Nolan M."/>
            <person name="Ohm R.A."/>
            <person name="Patyshakuliyeva A."/>
            <person name="Rokas A."/>
            <person name="Ruiz-Duenas F.J."/>
            <person name="Sabat G."/>
            <person name="Salamov A."/>
            <person name="Samejima M."/>
            <person name="Schmutz J."/>
            <person name="Slot J.C."/>
            <person name="St John F."/>
            <person name="Stenlid J."/>
            <person name="Sun H."/>
            <person name="Sun S."/>
            <person name="Syed K."/>
            <person name="Tsang A."/>
            <person name="Wiebenga A."/>
            <person name="Young D."/>
            <person name="Pisabarro A."/>
            <person name="Eastwood D.C."/>
            <person name="Martin F."/>
            <person name="Cullen D."/>
            <person name="Grigoriev I.V."/>
            <person name="Hibbett D.S."/>
        </authorList>
    </citation>
    <scope>NUCLEOTIDE SEQUENCE [LARGE SCALE GENOMIC DNA]</scope>
    <source>
        <strain evidence="8">FP-91666</strain>
    </source>
</reference>
<dbReference type="OMA" id="HYPDMFK"/>
<evidence type="ECO:0000256" key="5">
    <source>
        <dbReference type="RuleBase" id="RU003682"/>
    </source>
</evidence>
<evidence type="ECO:0000256" key="4">
    <source>
        <dbReference type="ARBA" id="ARBA00023004"/>
    </source>
</evidence>
<dbReference type="Pfam" id="PF14226">
    <property type="entry name" value="DIOX_N"/>
    <property type="match status" value="1"/>
</dbReference>
<dbReference type="AlphaFoldDB" id="R7S0K1"/>
<dbReference type="Gene3D" id="2.60.120.330">
    <property type="entry name" value="B-lactam Antibiotic, Isopenicillin N Synthase, Chain"/>
    <property type="match status" value="1"/>
</dbReference>
<gene>
    <name evidence="7" type="ORF">STEHIDRAFT_150683</name>
</gene>
<dbReference type="eggNOG" id="KOG0143">
    <property type="taxonomic scope" value="Eukaryota"/>
</dbReference>